<dbReference type="OrthoDB" id="4314417at2"/>
<dbReference type="KEGG" id="slx:SLAV_02180"/>
<dbReference type="InterPro" id="IPR045512">
    <property type="entry name" value="DUF6480"/>
</dbReference>
<keyword evidence="2" id="KW-1185">Reference proteome</keyword>
<dbReference type="RefSeq" id="WP_030226512.1">
    <property type="nucleotide sequence ID" value="NZ_CP024985.1"/>
</dbReference>
<dbReference type="Pfam" id="PF20088">
    <property type="entry name" value="DUF6480"/>
    <property type="match status" value="1"/>
</dbReference>
<evidence type="ECO:0000313" key="2">
    <source>
        <dbReference type="Proteomes" id="UP000231791"/>
    </source>
</evidence>
<accession>A0A2K8P899</accession>
<reference evidence="1 2" key="1">
    <citation type="submission" date="2017-11" db="EMBL/GenBank/DDBJ databases">
        <title>Complete genome sequence of Streptomyces lavendulae subsp. lavendulae CCM 3239 (formerly 'Streptomyces aureofaciens CCM 3239'), the producer of the angucycline-type antibiotic auricin.</title>
        <authorList>
            <person name="Busche T."/>
            <person name="Novakova R."/>
            <person name="Al'Dilaimi A."/>
            <person name="Homerova D."/>
            <person name="Feckova L."/>
            <person name="Rezuchova B."/>
            <person name="Mingyar E."/>
            <person name="Csolleiova D."/>
            <person name="Bekeova C."/>
            <person name="Winkler A."/>
            <person name="Sevcikova B."/>
            <person name="Kalinowski J."/>
            <person name="Kormanec J."/>
            <person name="Ruckert C."/>
        </authorList>
    </citation>
    <scope>NUCLEOTIDE SEQUENCE [LARGE SCALE GENOMIC DNA]</scope>
    <source>
        <strain evidence="1 2">CCM 3239</strain>
    </source>
</reference>
<name>A0A2K8P899_STRLA</name>
<sequence length="59" mass="6250">MTTSRVPPGETPPAEGSTASAHRERADGGLWEHPGVFVFLILAGALMVAGFFIARIWGL</sequence>
<gene>
    <name evidence="1" type="ORF">SLAV_02180</name>
</gene>
<dbReference type="EMBL" id="CP024985">
    <property type="protein sequence ID" value="ATZ22360.1"/>
    <property type="molecule type" value="Genomic_DNA"/>
</dbReference>
<protein>
    <submittedName>
        <fullName evidence="1">Uncharacterized protein</fullName>
    </submittedName>
</protein>
<proteinExistence type="predicted"/>
<dbReference type="Proteomes" id="UP000231791">
    <property type="component" value="Chromosome"/>
</dbReference>
<evidence type="ECO:0000313" key="1">
    <source>
        <dbReference type="EMBL" id="ATZ22360.1"/>
    </source>
</evidence>
<dbReference type="AlphaFoldDB" id="A0A2K8P899"/>
<organism evidence="1 2">
    <name type="scientific">Streptomyces lavendulae subsp. lavendulae</name>
    <dbReference type="NCBI Taxonomy" id="58340"/>
    <lineage>
        <taxon>Bacteria</taxon>
        <taxon>Bacillati</taxon>
        <taxon>Actinomycetota</taxon>
        <taxon>Actinomycetes</taxon>
        <taxon>Kitasatosporales</taxon>
        <taxon>Streptomycetaceae</taxon>
        <taxon>Streptomyces</taxon>
    </lineage>
</organism>
<dbReference type="GeneID" id="49381609"/>